<dbReference type="Proteomes" id="UP000591626">
    <property type="component" value="Unassembled WGS sequence"/>
</dbReference>
<proteinExistence type="predicted"/>
<evidence type="ECO:0000313" key="3">
    <source>
        <dbReference type="Proteomes" id="UP000591626"/>
    </source>
</evidence>
<dbReference type="Pfam" id="PF10939">
    <property type="entry name" value="DUF2631"/>
    <property type="match status" value="1"/>
</dbReference>
<reference evidence="2 3" key="1">
    <citation type="submission" date="2020-03" db="EMBL/GenBank/DDBJ databases">
        <title>Draft genome sequences of bacterial isolates from the female urobiome.</title>
        <authorList>
            <person name="Miller-Ensminger T."/>
            <person name="Wolfe A.J."/>
            <person name="Putonti C."/>
        </authorList>
    </citation>
    <scope>NUCLEOTIDE SEQUENCE [LARGE SCALE GENOMIC DNA]</scope>
    <source>
        <strain evidence="2 3">UMB8490</strain>
    </source>
</reference>
<protein>
    <submittedName>
        <fullName evidence="2">DUF2631 domain-containing protein</fullName>
    </submittedName>
</protein>
<keyword evidence="1" id="KW-0812">Transmembrane</keyword>
<evidence type="ECO:0000313" key="2">
    <source>
        <dbReference type="EMBL" id="NJJ02855.1"/>
    </source>
</evidence>
<dbReference type="RefSeq" id="WP_083279402.1">
    <property type="nucleotide sequence ID" value="NZ_JAAUVV010000001.1"/>
</dbReference>
<sequence length="162" mass="17699">MAHAKESAPQVYNGVSEADVPSAKFGWSALSDRAIQLAGWISVAFLVAYNFGNHQGHVETIWLIALAVLIALALILLATKPKLNQVRTVTSHNKPVGYVERDWTYDQATLSGDVYESLTDSQLRALNIEPSRVAHLRNAAPAQARENVEVIEVESKTGKHAL</sequence>
<dbReference type="InterPro" id="IPR024341">
    <property type="entry name" value="DUF2631"/>
</dbReference>
<feature type="transmembrane region" description="Helical" evidence="1">
    <location>
        <begin position="34"/>
        <end position="52"/>
    </location>
</feature>
<dbReference type="AlphaFoldDB" id="A0AAP7CB79"/>
<keyword evidence="1" id="KW-1133">Transmembrane helix</keyword>
<keyword evidence="1" id="KW-0472">Membrane</keyword>
<gene>
    <name evidence="2" type="ORF">HC138_00455</name>
</gene>
<dbReference type="EMBL" id="JAAUVV010000001">
    <property type="protein sequence ID" value="NJJ02855.1"/>
    <property type="molecule type" value="Genomic_DNA"/>
</dbReference>
<name>A0AAP7CB79_9CORY</name>
<evidence type="ECO:0000256" key="1">
    <source>
        <dbReference type="SAM" id="Phobius"/>
    </source>
</evidence>
<comment type="caution">
    <text evidence="2">The sequence shown here is derived from an EMBL/GenBank/DDBJ whole genome shotgun (WGS) entry which is preliminary data.</text>
</comment>
<feature type="transmembrane region" description="Helical" evidence="1">
    <location>
        <begin position="58"/>
        <end position="78"/>
    </location>
</feature>
<organism evidence="2 3">
    <name type="scientific">Corynebacterium coyleae</name>
    <dbReference type="NCBI Taxonomy" id="53374"/>
    <lineage>
        <taxon>Bacteria</taxon>
        <taxon>Bacillati</taxon>
        <taxon>Actinomycetota</taxon>
        <taxon>Actinomycetes</taxon>
        <taxon>Mycobacteriales</taxon>
        <taxon>Corynebacteriaceae</taxon>
        <taxon>Corynebacterium</taxon>
    </lineage>
</organism>
<accession>A0AAP7CB79</accession>